<dbReference type="Pfam" id="PF17921">
    <property type="entry name" value="Integrase_H2C2"/>
    <property type="match status" value="1"/>
</dbReference>
<evidence type="ECO:0000259" key="1">
    <source>
        <dbReference type="Pfam" id="PF17921"/>
    </source>
</evidence>
<dbReference type="Gene3D" id="1.10.340.70">
    <property type="match status" value="1"/>
</dbReference>
<dbReference type="GO" id="GO:0003676">
    <property type="term" value="F:nucleic acid binding"/>
    <property type="evidence" value="ECO:0007669"/>
    <property type="project" value="InterPro"/>
</dbReference>
<name>A0A1S4LD41_IXOSC</name>
<proteinExistence type="predicted"/>
<evidence type="ECO:0000313" key="3">
    <source>
        <dbReference type="Proteomes" id="UP000001555"/>
    </source>
</evidence>
<reference evidence="2" key="2">
    <citation type="submission" date="2020-05" db="UniProtKB">
        <authorList>
            <consortium name="EnsemblMetazoa"/>
        </authorList>
    </citation>
    <scope>IDENTIFICATION</scope>
    <source>
        <strain evidence="2">wikel</strain>
    </source>
</reference>
<sequence length="119" mass="13807">HLVKNRIVVPESFKNYVTQLYHDTPYSGHRGTGKTSKRLREKYFWHGMQKKVQNYCAQCVSCIRPNASHNRRRAPLQVFKEVAHPFQRAGMNSVGPFPTTTEGNRYLLVFVDHITNFGN</sequence>
<dbReference type="InterPro" id="IPR036397">
    <property type="entry name" value="RNaseH_sf"/>
</dbReference>
<dbReference type="Gene3D" id="3.30.420.10">
    <property type="entry name" value="Ribonuclease H-like superfamily/Ribonuclease H"/>
    <property type="match status" value="1"/>
</dbReference>
<dbReference type="InterPro" id="IPR052160">
    <property type="entry name" value="Gypsy_RT_Integrase-like"/>
</dbReference>
<dbReference type="VEuPathDB" id="VectorBase:ISCW012073"/>
<dbReference type="Proteomes" id="UP000001555">
    <property type="component" value="Unassembled WGS sequence"/>
</dbReference>
<dbReference type="InterPro" id="IPR041588">
    <property type="entry name" value="Integrase_H2C2"/>
</dbReference>
<organism evidence="2 3">
    <name type="scientific">Ixodes scapularis</name>
    <name type="common">Black-legged tick</name>
    <name type="synonym">Deer tick</name>
    <dbReference type="NCBI Taxonomy" id="6945"/>
    <lineage>
        <taxon>Eukaryota</taxon>
        <taxon>Metazoa</taxon>
        <taxon>Ecdysozoa</taxon>
        <taxon>Arthropoda</taxon>
        <taxon>Chelicerata</taxon>
        <taxon>Arachnida</taxon>
        <taxon>Acari</taxon>
        <taxon>Parasitiformes</taxon>
        <taxon>Ixodida</taxon>
        <taxon>Ixodoidea</taxon>
        <taxon>Ixodidae</taxon>
        <taxon>Ixodinae</taxon>
        <taxon>Ixodes</taxon>
    </lineage>
</organism>
<reference evidence="3" key="1">
    <citation type="submission" date="2008-03" db="EMBL/GenBank/DDBJ databases">
        <title>Annotation of Ixodes scapularis.</title>
        <authorList>
            <consortium name="Ixodes scapularis Genome Project Consortium"/>
            <person name="Caler E."/>
            <person name="Hannick L.I."/>
            <person name="Bidwell S."/>
            <person name="Joardar V."/>
            <person name="Thiagarajan M."/>
            <person name="Amedeo P."/>
            <person name="Galinsky K.J."/>
            <person name="Schobel S."/>
            <person name="Inman J."/>
            <person name="Hostetler J."/>
            <person name="Miller J."/>
            <person name="Hammond M."/>
            <person name="Megy K."/>
            <person name="Lawson D."/>
            <person name="Kodira C."/>
            <person name="Sutton G."/>
            <person name="Meyer J."/>
            <person name="Hill C.A."/>
            <person name="Birren B."/>
            <person name="Nene V."/>
            <person name="Collins F."/>
            <person name="Alarcon-Chaidez F."/>
            <person name="Wikel S."/>
            <person name="Strausberg R."/>
        </authorList>
    </citation>
    <scope>NUCLEOTIDE SEQUENCE [LARGE SCALE GENOMIC DNA]</scope>
    <source>
        <strain evidence="3">Wikel</strain>
    </source>
</reference>
<dbReference type="PANTHER" id="PTHR47266">
    <property type="entry name" value="ENDONUCLEASE-RELATED"/>
    <property type="match status" value="1"/>
</dbReference>
<evidence type="ECO:0000313" key="2">
    <source>
        <dbReference type="EnsemblMetazoa" id="ISCW012073-PA"/>
    </source>
</evidence>
<dbReference type="AlphaFoldDB" id="A0A1S4LD41"/>
<dbReference type="VEuPathDB" id="VectorBase:ISCI012073"/>
<dbReference type="InParanoid" id="A0A1S4LD41"/>
<dbReference type="EMBL" id="ABJB010911173">
    <property type="status" value="NOT_ANNOTATED_CDS"/>
    <property type="molecule type" value="Genomic_DNA"/>
</dbReference>
<keyword evidence="3" id="KW-1185">Reference proteome</keyword>
<feature type="domain" description="Integrase zinc-binding" evidence="1">
    <location>
        <begin position="9"/>
        <end position="66"/>
    </location>
</feature>
<protein>
    <recommendedName>
        <fullName evidence="1">Integrase zinc-binding domain-containing protein</fullName>
    </recommendedName>
</protein>
<dbReference type="EnsemblMetazoa" id="ISCW012073-RA">
    <property type="protein sequence ID" value="ISCW012073-PA"/>
    <property type="gene ID" value="ISCW012073"/>
</dbReference>
<dbReference type="FunFam" id="1.10.340.70:FF:000001">
    <property type="entry name" value="Retrovirus-related Pol polyprotein from transposon gypsy-like Protein"/>
    <property type="match status" value="1"/>
</dbReference>
<accession>A0A1S4LD41</accession>